<proteinExistence type="predicted"/>
<accession>A0A6J5NC94</accession>
<sequence length="123" mass="12361">MANPNLINSSSIYGNTSYLIPSTTSATTWTALTPAAGTVNKINNIVASNVTGSAATVTVSINSAAAGAGTAYRLVYQVPVPVNASIVVADKSTAFYLGEAQSVVVTVGTASAIELTASYEAIT</sequence>
<organism evidence="1">
    <name type="scientific">uncultured Caudovirales phage</name>
    <dbReference type="NCBI Taxonomy" id="2100421"/>
    <lineage>
        <taxon>Viruses</taxon>
        <taxon>Duplodnaviria</taxon>
        <taxon>Heunggongvirae</taxon>
        <taxon>Uroviricota</taxon>
        <taxon>Caudoviricetes</taxon>
        <taxon>Peduoviridae</taxon>
        <taxon>Maltschvirus</taxon>
        <taxon>Maltschvirus maltsch</taxon>
    </lineage>
</organism>
<dbReference type="EMBL" id="LR796614">
    <property type="protein sequence ID" value="CAB4154795.1"/>
    <property type="molecule type" value="Genomic_DNA"/>
</dbReference>
<protein>
    <submittedName>
        <fullName evidence="1">Uncharacterized protein</fullName>
    </submittedName>
</protein>
<gene>
    <name evidence="1" type="ORF">UFOVP654_29</name>
</gene>
<reference evidence="1" key="1">
    <citation type="submission" date="2020-04" db="EMBL/GenBank/DDBJ databases">
        <authorList>
            <person name="Chiriac C."/>
            <person name="Salcher M."/>
            <person name="Ghai R."/>
            <person name="Kavagutti S V."/>
        </authorList>
    </citation>
    <scope>NUCLEOTIDE SEQUENCE</scope>
</reference>
<evidence type="ECO:0000313" key="1">
    <source>
        <dbReference type="EMBL" id="CAB4154795.1"/>
    </source>
</evidence>
<name>A0A6J5NC94_9CAUD</name>